<dbReference type="EC" id="2.4.1.186" evidence="11"/>
<accession>A0A6P8RAL7</accession>
<dbReference type="CDD" id="cd02537">
    <property type="entry name" value="GT8_Glycogenin"/>
    <property type="match status" value="1"/>
</dbReference>
<feature type="compositionally biased region" description="Polar residues" evidence="16">
    <location>
        <begin position="461"/>
        <end position="492"/>
    </location>
</feature>
<sequence length="554" mass="60738">MGGEGRAATCAKQRSGRSRILTLRGRRVRGLQVQKDRESHGPDPPPPPPSIIIARLQQVSRHAAHIGGSAEERETQRAPQVYSEGGGRGAGRSSAAAAGGEVKDQAFVTLATNDIYCQGALVLGQSLRNHGTSRRLVVLVTEQVSHGIRTVLGKVYDEIIEVSSLDSADLEHLSLIRRPDLGVTFTKLHCWALTQYSKCVFMDADTLVLCNVDELFDRDELSAAPDSGWPDCFNSGVFVFRPSLATYVGLKQFAVEHGSFDGGDQGLLNSFFSDWATTDISKHLPFIYNLSISSLYTFSPAFRQFGADAKVVHFLGSSKPWHCKYNPRTKTVTEDGSPSRHQHLTFTTLWWEIYTSSVLPLLTGQGEMADAEDQEKHRFGGIEVVMKRENPAPAPANVHSLPPTQHTIPDCLDCCPTNETQSVSSEVGSPEVPDCEPDPVPPPSATFVDILASEPAPPTSPQSDCDTMFSPDSSLSEPASDSQMWPFSSLNPVPQKSPELGILAASVTELSIQAAEEIEPRTEEERKKWEEGQMDYMGKDAFENIKKRLDRFLQ</sequence>
<dbReference type="Gene3D" id="3.90.550.10">
    <property type="entry name" value="Spore Coat Polysaccharide Biosynthesis Protein SpsA, Chain A"/>
    <property type="match status" value="1"/>
</dbReference>
<evidence type="ECO:0000256" key="10">
    <source>
        <dbReference type="ARBA" id="ARBA00038162"/>
    </source>
</evidence>
<dbReference type="InParanoid" id="A0A6P8RAL7"/>
<comment type="cofactor">
    <cofactor evidence="1">
        <name>Mn(2+)</name>
        <dbReference type="ChEBI" id="CHEBI:29035"/>
    </cofactor>
</comment>
<evidence type="ECO:0000256" key="16">
    <source>
        <dbReference type="SAM" id="MobiDB-lite"/>
    </source>
</evidence>
<keyword evidence="17" id="KW-1185">Reference proteome</keyword>
<dbReference type="FunCoup" id="A0A6P8RAL7">
    <property type="interactions" value="464"/>
</dbReference>
<dbReference type="GO" id="GO:0008466">
    <property type="term" value="F:glycogenin glucosyltransferase activity"/>
    <property type="evidence" value="ECO:0007669"/>
    <property type="project" value="UniProtKB-EC"/>
</dbReference>
<evidence type="ECO:0000256" key="1">
    <source>
        <dbReference type="ARBA" id="ARBA00001936"/>
    </source>
</evidence>
<dbReference type="GO" id="GO:0005737">
    <property type="term" value="C:cytoplasm"/>
    <property type="evidence" value="ECO:0007669"/>
    <property type="project" value="UniProtKB-SubCell"/>
</dbReference>
<comment type="pathway">
    <text evidence="3">Glycan biosynthesis; glycogen biosynthesis.</text>
</comment>
<comment type="similarity">
    <text evidence="10">Belongs to the glycosyltransferase 8 family. Glycogenin subfamily.</text>
</comment>
<dbReference type="GO" id="GO:0046872">
    <property type="term" value="F:metal ion binding"/>
    <property type="evidence" value="ECO:0007669"/>
    <property type="project" value="UniProtKB-KW"/>
</dbReference>
<dbReference type="InterPro" id="IPR002495">
    <property type="entry name" value="Glyco_trans_8"/>
</dbReference>
<dbReference type="FunFam" id="3.90.550.10:FF:000092">
    <property type="entry name" value="Glycogenin 2"/>
    <property type="match status" value="1"/>
</dbReference>
<dbReference type="SUPFAM" id="SSF53448">
    <property type="entry name" value="Nucleotide-diphospho-sugar transferases"/>
    <property type="match status" value="1"/>
</dbReference>
<keyword evidence="7" id="KW-0320">Glycogen biosynthesis</keyword>
<dbReference type="OrthoDB" id="2014201at2759"/>
<dbReference type="CTD" id="8908"/>
<evidence type="ECO:0000256" key="3">
    <source>
        <dbReference type="ARBA" id="ARBA00004964"/>
    </source>
</evidence>
<dbReference type="AlphaFoldDB" id="A0A6P8RAL7"/>
<gene>
    <name evidence="18" type="primary">GYG2</name>
</gene>
<dbReference type="KEGG" id="gsh:117362885"/>
<comment type="function">
    <text evidence="14">Glycogenin participates in the glycogen biosynthetic process along with glycogen synthase and glycogen branching enzyme. It catalyzes the formation of a short alpha (1,4)-glucosyl chain covalently attached via a glucose 1-O-tyrosyl linkage to internal tyrosine residues and these chains act as primers for the elongation reaction catalyzed by glycogen synthase.</text>
</comment>
<dbReference type="PANTHER" id="PTHR11183">
    <property type="entry name" value="GLYCOGENIN SUBFAMILY MEMBER"/>
    <property type="match status" value="1"/>
</dbReference>
<evidence type="ECO:0000256" key="8">
    <source>
        <dbReference type="ARBA" id="ARBA00023180"/>
    </source>
</evidence>
<evidence type="ECO:0000313" key="18">
    <source>
        <dbReference type="RefSeq" id="XP_033805860.1"/>
    </source>
</evidence>
<keyword evidence="5" id="KW-0808">Transferase</keyword>
<comment type="catalytic activity">
    <reaction evidence="13">
        <text>L-tyrosyl-[glycogenin] + UDP-alpha-D-glucose = alpha-D-glucosyl-L-tyrosyl-[glycogenin] + UDP + H(+)</text>
        <dbReference type="Rhea" id="RHEA:23360"/>
        <dbReference type="Rhea" id="RHEA-COMP:14604"/>
        <dbReference type="Rhea" id="RHEA-COMP:14605"/>
        <dbReference type="ChEBI" id="CHEBI:15378"/>
        <dbReference type="ChEBI" id="CHEBI:46858"/>
        <dbReference type="ChEBI" id="CHEBI:58223"/>
        <dbReference type="ChEBI" id="CHEBI:58885"/>
        <dbReference type="ChEBI" id="CHEBI:140573"/>
        <dbReference type="EC" id="2.4.1.186"/>
    </reaction>
    <physiologicalReaction direction="left-to-right" evidence="13">
        <dbReference type="Rhea" id="RHEA:23361"/>
    </physiologicalReaction>
</comment>
<feature type="region of interest" description="Disordered" evidence="16">
    <location>
        <begin position="452"/>
        <end position="492"/>
    </location>
</feature>
<evidence type="ECO:0000256" key="14">
    <source>
        <dbReference type="ARBA" id="ARBA00049637"/>
    </source>
</evidence>
<evidence type="ECO:0000256" key="13">
    <source>
        <dbReference type="ARBA" id="ARBA00047924"/>
    </source>
</evidence>
<dbReference type="GO" id="GO:0005978">
    <property type="term" value="P:glycogen biosynthetic process"/>
    <property type="evidence" value="ECO:0007669"/>
    <property type="project" value="UniProtKB-KW"/>
</dbReference>
<keyword evidence="4" id="KW-0963">Cytoplasm</keyword>
<dbReference type="GeneID" id="117362885"/>
<evidence type="ECO:0000256" key="9">
    <source>
        <dbReference type="ARBA" id="ARBA00023211"/>
    </source>
</evidence>
<name>A0A6P8RAL7_GEOSA</name>
<feature type="region of interest" description="Disordered" evidence="16">
    <location>
        <begin position="1"/>
        <end position="50"/>
    </location>
</feature>
<evidence type="ECO:0000313" key="17">
    <source>
        <dbReference type="Proteomes" id="UP000515159"/>
    </source>
</evidence>
<comment type="subcellular location">
    <subcellularLocation>
        <location evidence="2">Cytoplasm</location>
    </subcellularLocation>
</comment>
<evidence type="ECO:0000256" key="11">
    <source>
        <dbReference type="ARBA" id="ARBA00038934"/>
    </source>
</evidence>
<dbReference type="Proteomes" id="UP000515159">
    <property type="component" value="Chromosome 6"/>
</dbReference>
<comment type="catalytic activity">
    <reaction evidence="12">
        <text>[1,4-alpha-D-glucosyl](n)-L-tyrosyl-[glycogenin] + UDP-alpha-D-glucose = [1,4-alpha-D-glucosyl](n+1)-L-tyrosyl-[glycogenin] + UDP + H(+)</text>
        <dbReference type="Rhea" id="RHEA:56560"/>
        <dbReference type="Rhea" id="RHEA-COMP:14606"/>
        <dbReference type="Rhea" id="RHEA-COMP:14607"/>
        <dbReference type="ChEBI" id="CHEBI:15378"/>
        <dbReference type="ChEBI" id="CHEBI:58223"/>
        <dbReference type="ChEBI" id="CHEBI:58885"/>
        <dbReference type="ChEBI" id="CHEBI:140574"/>
        <dbReference type="EC" id="2.4.1.186"/>
    </reaction>
    <physiologicalReaction direction="left-to-right" evidence="12">
        <dbReference type="Rhea" id="RHEA:56561"/>
    </physiologicalReaction>
</comment>
<reference evidence="18" key="1">
    <citation type="submission" date="2025-08" db="UniProtKB">
        <authorList>
            <consortium name="RefSeq"/>
        </authorList>
    </citation>
    <scope>IDENTIFICATION</scope>
</reference>
<keyword evidence="9" id="KW-0464">Manganese</keyword>
<protein>
    <recommendedName>
        <fullName evidence="11">glycogenin glucosyltransferase</fullName>
        <ecNumber evidence="11">2.4.1.186</ecNumber>
    </recommendedName>
</protein>
<evidence type="ECO:0000256" key="4">
    <source>
        <dbReference type="ARBA" id="ARBA00022490"/>
    </source>
</evidence>
<evidence type="ECO:0000256" key="2">
    <source>
        <dbReference type="ARBA" id="ARBA00004496"/>
    </source>
</evidence>
<keyword evidence="8" id="KW-0325">Glycoprotein</keyword>
<dbReference type="InterPro" id="IPR050587">
    <property type="entry name" value="GNT1/Glycosyltrans_8"/>
</dbReference>
<evidence type="ECO:0000256" key="12">
    <source>
        <dbReference type="ARBA" id="ARBA00047374"/>
    </source>
</evidence>
<comment type="function">
    <text evidence="15">Self-glucosylating initiator of glycogen synthesis. It catalyzes the formation of a short alpha (1,4)-glucosyl chain covalently attached via a glucose 1-O-tyrosyl linkage to internal tyrosine residues and these chains act as primers for the elongation reaction catalyzed by glycogen synthase.</text>
</comment>
<evidence type="ECO:0000256" key="7">
    <source>
        <dbReference type="ARBA" id="ARBA00023056"/>
    </source>
</evidence>
<feature type="region of interest" description="Disordered" evidence="16">
    <location>
        <begin position="63"/>
        <end position="96"/>
    </location>
</feature>
<proteinExistence type="inferred from homology"/>
<dbReference type="Pfam" id="PF01501">
    <property type="entry name" value="Glyco_transf_8"/>
    <property type="match status" value="1"/>
</dbReference>
<dbReference type="RefSeq" id="XP_033805860.1">
    <property type="nucleotide sequence ID" value="XM_033949969.1"/>
</dbReference>
<dbReference type="InterPro" id="IPR029044">
    <property type="entry name" value="Nucleotide-diphossugar_trans"/>
</dbReference>
<keyword evidence="6" id="KW-0479">Metal-binding</keyword>
<organism evidence="17 18">
    <name type="scientific">Geotrypetes seraphini</name>
    <name type="common">Gaboon caecilian</name>
    <name type="synonym">Caecilia seraphini</name>
    <dbReference type="NCBI Taxonomy" id="260995"/>
    <lineage>
        <taxon>Eukaryota</taxon>
        <taxon>Metazoa</taxon>
        <taxon>Chordata</taxon>
        <taxon>Craniata</taxon>
        <taxon>Vertebrata</taxon>
        <taxon>Euteleostomi</taxon>
        <taxon>Amphibia</taxon>
        <taxon>Gymnophiona</taxon>
        <taxon>Geotrypetes</taxon>
    </lineage>
</organism>
<evidence type="ECO:0000256" key="5">
    <source>
        <dbReference type="ARBA" id="ARBA00022679"/>
    </source>
</evidence>
<evidence type="ECO:0000256" key="15">
    <source>
        <dbReference type="ARBA" id="ARBA00057883"/>
    </source>
</evidence>
<evidence type="ECO:0000256" key="6">
    <source>
        <dbReference type="ARBA" id="ARBA00022723"/>
    </source>
</evidence>